<gene>
    <name evidence="8" type="ORF">OP10G_0975</name>
</gene>
<dbReference type="InterPro" id="IPR000795">
    <property type="entry name" value="T_Tr_GTP-bd_dom"/>
</dbReference>
<dbReference type="RefSeq" id="WP_025227014.1">
    <property type="nucleotide sequence ID" value="NZ_CP007139.1"/>
</dbReference>
<dbReference type="GO" id="GO:0003924">
    <property type="term" value="F:GTPase activity"/>
    <property type="evidence" value="ECO:0007669"/>
    <property type="project" value="InterPro"/>
</dbReference>
<evidence type="ECO:0000259" key="7">
    <source>
        <dbReference type="PROSITE" id="PS51722"/>
    </source>
</evidence>
<dbReference type="InterPro" id="IPR041757">
    <property type="entry name" value="CysN_GTP-bd"/>
</dbReference>
<dbReference type="InterPro" id="IPR044139">
    <property type="entry name" value="CysN_NoDQ_III"/>
</dbReference>
<accession>A0A068NL89</accession>
<reference evidence="8 9" key="1">
    <citation type="journal article" date="2014" name="PLoS ONE">
        <title>The first complete genome sequence of the class fimbriimonadia in the phylum armatimonadetes.</title>
        <authorList>
            <person name="Hu Z.Y."/>
            <person name="Wang Y.Z."/>
            <person name="Im W.T."/>
            <person name="Wang S.Y."/>
            <person name="Zhao G.P."/>
            <person name="Zheng H.J."/>
            <person name="Quan Z.X."/>
        </authorList>
    </citation>
    <scope>NUCLEOTIDE SEQUENCE [LARGE SCALE GENOMIC DNA]</scope>
    <source>
        <strain evidence="8">Gsoil 348</strain>
    </source>
</reference>
<dbReference type="Pfam" id="PF00009">
    <property type="entry name" value="GTP_EFTU"/>
    <property type="match status" value="1"/>
</dbReference>
<dbReference type="SUPFAM" id="SSF50465">
    <property type="entry name" value="EF-Tu/eEF-1alpha/eIF2-gamma C-terminal domain"/>
    <property type="match status" value="1"/>
</dbReference>
<evidence type="ECO:0000256" key="6">
    <source>
        <dbReference type="ARBA" id="ARBA00023134"/>
    </source>
</evidence>
<dbReference type="EC" id="2.7.7.4" evidence="1"/>
<organism evidence="8 9">
    <name type="scientific">Fimbriimonas ginsengisoli Gsoil 348</name>
    <dbReference type="NCBI Taxonomy" id="661478"/>
    <lineage>
        <taxon>Bacteria</taxon>
        <taxon>Bacillati</taxon>
        <taxon>Armatimonadota</taxon>
        <taxon>Fimbriimonadia</taxon>
        <taxon>Fimbriimonadales</taxon>
        <taxon>Fimbriimonadaceae</taxon>
        <taxon>Fimbriimonas</taxon>
    </lineage>
</organism>
<dbReference type="CDD" id="cd04166">
    <property type="entry name" value="CysN_ATPS"/>
    <property type="match status" value="1"/>
</dbReference>
<dbReference type="STRING" id="661478.OP10G_0975"/>
<evidence type="ECO:0000256" key="5">
    <source>
        <dbReference type="ARBA" id="ARBA00022840"/>
    </source>
</evidence>
<sequence length="525" mass="56965">MDTLRFATAGSVDDGKSSLIGRLLYDSKSILEDQMLAIERASRNRGADQVELALLTDGLRAEREQNITIDVAYRYFSTARRKFIIADTPGHLQYTRNMVTGTSTADLSVILIDARKGVLSQSKRHAAISSLLGLRTLVVAVNKMDLVEFSEAVFRRIEAEFRAFTNRLGIADVTFIPISALNGDNVVDPSEQTPWYSGPTLLQFLEEVEVARQPRTGFRLPVQYVVRPHQDFRGFAGQVESGSVRVGDLVGVASSGIRSAVRSLHVAGEPADEARAGQPAVVEIDRDVDISRGDLLFDPSSAPERADRVEAVVCWLADTPLALGKRYLVLHATRRISGVIESVTSRIDVDTLDPVAATHLGLNELGRIRLRTAGPLYFDPYERNSATGSFVLVDPETNGTVAAGMIQTSYLDEEPAPDSGRVVWINGNGGRAPRLVAELQALGRRVVLLSADTFGAGASEPLARLARSAASQGFDVLVAAPAIATGSREWPTYPDEGQPFDLLLESVLPHFDRITQPASATEFSI</sequence>
<dbReference type="eggNOG" id="COG2895">
    <property type="taxonomic scope" value="Bacteria"/>
</dbReference>
<dbReference type="Gene3D" id="2.40.30.10">
    <property type="entry name" value="Translation factors"/>
    <property type="match status" value="2"/>
</dbReference>
<dbReference type="FunFam" id="3.40.50.300:FF:000119">
    <property type="entry name" value="Sulfate adenylyltransferase subunit 1"/>
    <property type="match status" value="1"/>
</dbReference>
<evidence type="ECO:0000256" key="2">
    <source>
        <dbReference type="ARBA" id="ARBA00022679"/>
    </source>
</evidence>
<keyword evidence="5" id="KW-0067">ATP-binding</keyword>
<dbReference type="PANTHER" id="PTHR23115">
    <property type="entry name" value="TRANSLATION FACTOR"/>
    <property type="match status" value="1"/>
</dbReference>
<dbReference type="CDD" id="cd03695">
    <property type="entry name" value="CysN_NodQ_II"/>
    <property type="match status" value="1"/>
</dbReference>
<dbReference type="NCBIfam" id="TIGR02034">
    <property type="entry name" value="CysN"/>
    <property type="match status" value="1"/>
</dbReference>
<evidence type="ECO:0000256" key="4">
    <source>
        <dbReference type="ARBA" id="ARBA00022741"/>
    </source>
</evidence>
<evidence type="ECO:0000256" key="3">
    <source>
        <dbReference type="ARBA" id="ARBA00022695"/>
    </source>
</evidence>
<dbReference type="Proteomes" id="UP000027982">
    <property type="component" value="Chromosome"/>
</dbReference>
<dbReference type="OrthoDB" id="9804504at2"/>
<dbReference type="InterPro" id="IPR054696">
    <property type="entry name" value="GTP-eEF1A_C"/>
</dbReference>
<feature type="domain" description="Tr-type G" evidence="7">
    <location>
        <begin position="1"/>
        <end position="215"/>
    </location>
</feature>
<keyword evidence="2 8" id="KW-0808">Transferase</keyword>
<dbReference type="PROSITE" id="PS51722">
    <property type="entry name" value="G_TR_2"/>
    <property type="match status" value="1"/>
</dbReference>
<keyword evidence="4" id="KW-0547">Nucleotide-binding</keyword>
<dbReference type="SUPFAM" id="SSF50447">
    <property type="entry name" value="Translation proteins"/>
    <property type="match status" value="1"/>
</dbReference>
<dbReference type="EMBL" id="CP007139">
    <property type="protein sequence ID" value="AIE84343.1"/>
    <property type="molecule type" value="Genomic_DNA"/>
</dbReference>
<keyword evidence="6" id="KW-0342">GTP-binding</keyword>
<evidence type="ECO:0000313" key="9">
    <source>
        <dbReference type="Proteomes" id="UP000027982"/>
    </source>
</evidence>
<dbReference type="Pfam" id="PF22594">
    <property type="entry name" value="GTP-eEF1A_C"/>
    <property type="match status" value="1"/>
</dbReference>
<dbReference type="GO" id="GO:0005524">
    <property type="term" value="F:ATP binding"/>
    <property type="evidence" value="ECO:0007669"/>
    <property type="project" value="UniProtKB-KW"/>
</dbReference>
<keyword evidence="9" id="KW-1185">Reference proteome</keyword>
<dbReference type="GO" id="GO:0005525">
    <property type="term" value="F:GTP binding"/>
    <property type="evidence" value="ECO:0007669"/>
    <property type="project" value="UniProtKB-KW"/>
</dbReference>
<keyword evidence="3 8" id="KW-0548">Nucleotidyltransferase</keyword>
<dbReference type="Gene3D" id="3.40.50.300">
    <property type="entry name" value="P-loop containing nucleotide triphosphate hydrolases"/>
    <property type="match status" value="1"/>
</dbReference>
<dbReference type="InterPro" id="IPR009001">
    <property type="entry name" value="Transl_elong_EF1A/Init_IF2_C"/>
</dbReference>
<dbReference type="GO" id="GO:0006790">
    <property type="term" value="P:sulfur compound metabolic process"/>
    <property type="evidence" value="ECO:0007669"/>
    <property type="project" value="InterPro"/>
</dbReference>
<dbReference type="KEGG" id="fgi:OP10G_0975"/>
<dbReference type="InterPro" id="IPR027417">
    <property type="entry name" value="P-loop_NTPase"/>
</dbReference>
<dbReference type="InterPro" id="IPR011779">
    <property type="entry name" value="SO4_adenylTrfase_lsu"/>
</dbReference>
<dbReference type="SUPFAM" id="SSF52540">
    <property type="entry name" value="P-loop containing nucleoside triphosphate hydrolases"/>
    <property type="match status" value="1"/>
</dbReference>
<dbReference type="HOGENOM" id="CLU_007265_5_2_0"/>
<protein>
    <recommendedName>
        <fullName evidence="1">sulfate adenylyltransferase</fullName>
        <ecNumber evidence="1">2.7.7.4</ecNumber>
    </recommendedName>
</protein>
<dbReference type="InterPro" id="IPR044138">
    <property type="entry name" value="CysN_II"/>
</dbReference>
<dbReference type="GO" id="GO:0004781">
    <property type="term" value="F:sulfate adenylyltransferase (ATP) activity"/>
    <property type="evidence" value="ECO:0007669"/>
    <property type="project" value="UniProtKB-EC"/>
</dbReference>
<evidence type="ECO:0000256" key="1">
    <source>
        <dbReference type="ARBA" id="ARBA00012391"/>
    </source>
</evidence>
<dbReference type="AlphaFoldDB" id="A0A068NL89"/>
<dbReference type="PRINTS" id="PR00315">
    <property type="entry name" value="ELONGATNFCT"/>
</dbReference>
<proteinExistence type="predicted"/>
<dbReference type="InterPro" id="IPR050100">
    <property type="entry name" value="TRAFAC_GTPase_members"/>
</dbReference>
<name>A0A068NL89_FIMGI</name>
<dbReference type="CDD" id="cd04095">
    <property type="entry name" value="CysN_NoDQ_III"/>
    <property type="match status" value="1"/>
</dbReference>
<evidence type="ECO:0000313" key="8">
    <source>
        <dbReference type="EMBL" id="AIE84343.1"/>
    </source>
</evidence>
<dbReference type="InterPro" id="IPR009000">
    <property type="entry name" value="Transl_B-barrel_sf"/>
</dbReference>